<protein>
    <submittedName>
        <fullName evidence="1">Uncharacterized protein</fullName>
    </submittedName>
</protein>
<proteinExistence type="predicted"/>
<reference evidence="1" key="1">
    <citation type="journal article" date="2015" name="Nature">
        <title>Complex archaea that bridge the gap between prokaryotes and eukaryotes.</title>
        <authorList>
            <person name="Spang A."/>
            <person name="Saw J.H."/>
            <person name="Jorgensen S.L."/>
            <person name="Zaremba-Niedzwiedzka K."/>
            <person name="Martijn J."/>
            <person name="Lind A.E."/>
            <person name="van Eijk R."/>
            <person name="Schleper C."/>
            <person name="Guy L."/>
            <person name="Ettema T.J."/>
        </authorList>
    </citation>
    <scope>NUCLEOTIDE SEQUENCE</scope>
</reference>
<name>A0A0F9KJX3_9ZZZZ</name>
<comment type="caution">
    <text evidence="1">The sequence shown here is derived from an EMBL/GenBank/DDBJ whole genome shotgun (WGS) entry which is preliminary data.</text>
</comment>
<gene>
    <name evidence="1" type="ORF">LCGC14_1394150</name>
</gene>
<dbReference type="AlphaFoldDB" id="A0A0F9KJX3"/>
<dbReference type="EMBL" id="LAZR01009041">
    <property type="protein sequence ID" value="KKM75056.1"/>
    <property type="molecule type" value="Genomic_DNA"/>
</dbReference>
<organism evidence="1">
    <name type="scientific">marine sediment metagenome</name>
    <dbReference type="NCBI Taxonomy" id="412755"/>
    <lineage>
        <taxon>unclassified sequences</taxon>
        <taxon>metagenomes</taxon>
        <taxon>ecological metagenomes</taxon>
    </lineage>
</organism>
<evidence type="ECO:0000313" key="1">
    <source>
        <dbReference type="EMBL" id="KKM75056.1"/>
    </source>
</evidence>
<sequence length="132" mass="15338">MVWPNSVTKKKGSLIEGDITSFYTAEGLNQYKVKGSGWMIYKIDFYVDYPNNPPSGDDPYVDMKFYFSGEGTVKITVSYYDGTSDSFTYSESEIWNLKPLDTGKTISRKRWENTEWWIKGQVWVDVAVIYYI</sequence>
<accession>A0A0F9KJX3</accession>